<gene>
    <name evidence="2" type="ORF">SAMN06295910_0637</name>
</gene>
<reference evidence="3" key="1">
    <citation type="submission" date="2017-04" db="EMBL/GenBank/DDBJ databases">
        <authorList>
            <person name="Varghese N."/>
            <person name="Submissions S."/>
        </authorList>
    </citation>
    <scope>NUCLEOTIDE SEQUENCE [LARGE SCALE GENOMIC DNA]</scope>
    <source>
        <strain evidence="3">Dd16</strain>
    </source>
</reference>
<evidence type="ECO:0000313" key="2">
    <source>
        <dbReference type="EMBL" id="SMF61645.1"/>
    </source>
</evidence>
<organism evidence="2 3">
    <name type="scientific">Allosphingosinicella indica</name>
    <dbReference type="NCBI Taxonomy" id="941907"/>
    <lineage>
        <taxon>Bacteria</taxon>
        <taxon>Pseudomonadati</taxon>
        <taxon>Pseudomonadota</taxon>
        <taxon>Alphaproteobacteria</taxon>
        <taxon>Sphingomonadales</taxon>
        <taxon>Sphingomonadaceae</taxon>
        <taxon>Allosphingosinicella</taxon>
    </lineage>
</organism>
<keyword evidence="3" id="KW-1185">Reference proteome</keyword>
<feature type="compositionally biased region" description="Basic and acidic residues" evidence="1">
    <location>
        <begin position="36"/>
        <end position="45"/>
    </location>
</feature>
<dbReference type="EMBL" id="LT840185">
    <property type="protein sequence ID" value="SMF61645.1"/>
    <property type="molecule type" value="Genomic_DNA"/>
</dbReference>
<feature type="compositionally biased region" description="Basic and acidic residues" evidence="1">
    <location>
        <begin position="55"/>
        <end position="66"/>
    </location>
</feature>
<dbReference type="AlphaFoldDB" id="A0A1X7FZW8"/>
<feature type="compositionally biased region" description="Basic and acidic residues" evidence="1">
    <location>
        <begin position="14"/>
        <end position="24"/>
    </location>
</feature>
<feature type="compositionally biased region" description="Low complexity" evidence="1">
    <location>
        <begin position="26"/>
        <end position="35"/>
    </location>
</feature>
<dbReference type="RefSeq" id="WP_172840794.1">
    <property type="nucleotide sequence ID" value="NZ_LT840185.1"/>
</dbReference>
<evidence type="ECO:0000313" key="3">
    <source>
        <dbReference type="Proteomes" id="UP000192934"/>
    </source>
</evidence>
<accession>A0A1X7FZW8</accession>
<proteinExistence type="predicted"/>
<sequence>MSKPPATGPNSDVDGVHEDRHDVVDAANAAGQTAADLKHAQDQSKGRPQRSHHSQPSEENKDDRAR</sequence>
<dbReference type="Proteomes" id="UP000192934">
    <property type="component" value="Chromosome I"/>
</dbReference>
<name>A0A1X7FZW8_9SPHN</name>
<protein>
    <submittedName>
        <fullName evidence="2">Uncharacterized protein</fullName>
    </submittedName>
</protein>
<feature type="region of interest" description="Disordered" evidence="1">
    <location>
        <begin position="1"/>
        <end position="66"/>
    </location>
</feature>
<evidence type="ECO:0000256" key="1">
    <source>
        <dbReference type="SAM" id="MobiDB-lite"/>
    </source>
</evidence>